<dbReference type="RefSeq" id="WP_272086842.1">
    <property type="nucleotide sequence ID" value="NZ_JAQNDL010000001.1"/>
</dbReference>
<feature type="compositionally biased region" description="Low complexity" evidence="1">
    <location>
        <begin position="58"/>
        <end position="91"/>
    </location>
</feature>
<sequence>MGLTEADAASSGSSSSETQGSSDGGTTVDPAPGTSSSSTTTGNLSGAFETTELSASSGAPTTTSETPGTTTGADTTTTTGTTSGTTTTTGDGTTGGQGKPPVPDNATDADLLVALLGDQGTGKDTKAVYSLLLAEKADFVIILGDFDYGDNPDAWANEMESVLGDSFPVFGVIGNHDKDAWSGYQNKLEARLAKIAGASCVGDLGVKSNCTYRGLHFVLSGLGTKGSDKDHEEFIAGVLASDDHLWSLCTFHKNQRDLQAGDKPDDLTWKALQSCQNDGSIIVMGHEHSYARTRTLTDVGNKGAAHGATGMAELLEVGPGRTFSVVSGLGGRSIREWDAGLHGDEDWWASVYTKDYWLKNGVEEDNFEADHGALFIRFHVGGDPNAAHGYFKNIQGDVIDEFDIVHK</sequence>
<proteinExistence type="predicted"/>
<dbReference type="Gene3D" id="3.60.21.10">
    <property type="match status" value="1"/>
</dbReference>
<comment type="caution">
    <text evidence="3">The sequence shown here is derived from an EMBL/GenBank/DDBJ whole genome shotgun (WGS) entry which is preliminary data.</text>
</comment>
<keyword evidence="4" id="KW-1185">Reference proteome</keyword>
<evidence type="ECO:0000313" key="4">
    <source>
        <dbReference type="Proteomes" id="UP001221686"/>
    </source>
</evidence>
<feature type="domain" description="Calcineurin-like phosphoesterase" evidence="2">
    <location>
        <begin position="123"/>
        <end position="290"/>
    </location>
</feature>
<dbReference type="Proteomes" id="UP001221686">
    <property type="component" value="Unassembled WGS sequence"/>
</dbReference>
<accession>A0ABT5DXL7</accession>
<evidence type="ECO:0000313" key="3">
    <source>
        <dbReference type="EMBL" id="MDC0718364.1"/>
    </source>
</evidence>
<dbReference type="InterPro" id="IPR004843">
    <property type="entry name" value="Calcineurin-like_PHP"/>
</dbReference>
<reference evidence="3 4" key="1">
    <citation type="submission" date="2022-11" db="EMBL/GenBank/DDBJ databases">
        <title>Minimal conservation of predation-associated metabolite biosynthetic gene clusters underscores biosynthetic potential of Myxococcota including descriptions for ten novel species: Archangium lansinium sp. nov., Myxococcus landrumus sp. nov., Nannocystis bai.</title>
        <authorList>
            <person name="Ahearne A."/>
            <person name="Stevens C."/>
            <person name="Dowd S."/>
        </authorList>
    </citation>
    <scope>NUCLEOTIDE SEQUENCE [LARGE SCALE GENOMIC DNA]</scope>
    <source>
        <strain evidence="3 4">BB15-2</strain>
    </source>
</reference>
<dbReference type="EMBL" id="JAQNDL010000001">
    <property type="protein sequence ID" value="MDC0718364.1"/>
    <property type="molecule type" value="Genomic_DNA"/>
</dbReference>
<feature type="region of interest" description="Disordered" evidence="1">
    <location>
        <begin position="1"/>
        <end position="106"/>
    </location>
</feature>
<dbReference type="SUPFAM" id="SSF56300">
    <property type="entry name" value="Metallo-dependent phosphatases"/>
    <property type="match status" value="1"/>
</dbReference>
<gene>
    <name evidence="3" type="ORF">POL25_15760</name>
</gene>
<feature type="compositionally biased region" description="Low complexity" evidence="1">
    <location>
        <begin position="1"/>
        <end position="27"/>
    </location>
</feature>
<evidence type="ECO:0000259" key="2">
    <source>
        <dbReference type="Pfam" id="PF00149"/>
    </source>
</evidence>
<protein>
    <submittedName>
        <fullName evidence="3">Metallophosphoesterase</fullName>
    </submittedName>
</protein>
<name>A0ABT5DXL7_9BACT</name>
<organism evidence="3 4">
    <name type="scientific">Nannocystis bainbridge</name>
    <dbReference type="NCBI Taxonomy" id="2995303"/>
    <lineage>
        <taxon>Bacteria</taxon>
        <taxon>Pseudomonadati</taxon>
        <taxon>Myxococcota</taxon>
        <taxon>Polyangia</taxon>
        <taxon>Nannocystales</taxon>
        <taxon>Nannocystaceae</taxon>
        <taxon>Nannocystis</taxon>
    </lineage>
</organism>
<dbReference type="InterPro" id="IPR029052">
    <property type="entry name" value="Metallo-depent_PP-like"/>
</dbReference>
<dbReference type="Pfam" id="PF00149">
    <property type="entry name" value="Metallophos"/>
    <property type="match status" value="1"/>
</dbReference>
<evidence type="ECO:0000256" key="1">
    <source>
        <dbReference type="SAM" id="MobiDB-lite"/>
    </source>
</evidence>